<accession>A0A217EU10</accession>
<dbReference type="RefSeq" id="WP_172689124.1">
    <property type="nucleotide sequence ID" value="NZ_KX912253.1"/>
</dbReference>
<proteinExistence type="predicted"/>
<name>A0A217EU10_ENTAS</name>
<sequence length="312" mass="34589">MISFYSLRFFRLLIFIFSLPVYGGNIICKAEISDFDFGNIVTVQPLSKQSAFGYVKFSCTNRDTIPLYVGLCLNSTPSSKDLTIDSLSDKDYSIIFRDRTTGLPWSEGSSPIHISRIVNPRTDMTEKIPVSAEMSIDPITLSGGPVSLRFTLQSSSLSWYASSVPFSNSCTESLPADQISFNVRANIPKRCDVTADSLDFGKIIDMSGLKIFSQSTINIKCTNEIIYSVSLRSLNGSSTGFMMNYGTNNKIPYTLFKDSARNERWAEGLNAKIDRGTGKWQQHQVYGQVNLSPSDEPSSGDYTDTVIVSISY</sequence>
<dbReference type="PANTHER" id="PTHR37089:SF4">
    <property type="entry name" value="EXPORTED PROTEIN"/>
    <property type="match status" value="1"/>
</dbReference>
<feature type="domain" description="Spore coat protein U/FanG" evidence="1">
    <location>
        <begin position="180"/>
        <end position="308"/>
    </location>
</feature>
<reference evidence="2" key="1">
    <citation type="journal article" date="2017" name="J. Antimicrob. Chemother.">
        <title>FRI-2 carbapenemase-producing Enterobacter cloacae complex in the UK.</title>
        <authorList>
            <person name="Meunier D."/>
            <person name="Findlay J."/>
            <person name="Doumith M."/>
            <person name="Godoy D."/>
            <person name="Perry C."/>
            <person name="Pike R."/>
            <person name="Gronthoud F."/>
            <person name="Shryane T."/>
            <person name="Poirel L."/>
            <person name="Welfare W."/>
            <person name="Woodford N."/>
            <person name="Hopkins K.L."/>
        </authorList>
    </citation>
    <scope>NUCLEOTIDE SEQUENCE</scope>
    <source>
        <strain evidence="2">H162620587</strain>
        <plasmid evidence="2">pJF-587</plasmid>
    </source>
</reference>
<dbReference type="PANTHER" id="PTHR37089">
    <property type="entry name" value="PROTEIN U-RELATED"/>
    <property type="match status" value="1"/>
</dbReference>
<geneLocation type="plasmid" evidence="2">
    <name>pJF-587</name>
</geneLocation>
<keyword evidence="2" id="KW-0614">Plasmid</keyword>
<evidence type="ECO:0000259" key="1">
    <source>
        <dbReference type="Pfam" id="PF05229"/>
    </source>
</evidence>
<evidence type="ECO:0000313" key="2">
    <source>
        <dbReference type="EMBL" id="AQZ19787.1"/>
    </source>
</evidence>
<dbReference type="AlphaFoldDB" id="A0A217EU10"/>
<dbReference type="EMBL" id="KX912253">
    <property type="protein sequence ID" value="AQZ19787.1"/>
    <property type="molecule type" value="Genomic_DNA"/>
</dbReference>
<dbReference type="InterPro" id="IPR007893">
    <property type="entry name" value="Spore_coat_U/FanG"/>
</dbReference>
<organism evidence="2">
    <name type="scientific">Enterobacter asburiae</name>
    <dbReference type="NCBI Taxonomy" id="61645"/>
    <lineage>
        <taxon>Bacteria</taxon>
        <taxon>Pseudomonadati</taxon>
        <taxon>Pseudomonadota</taxon>
        <taxon>Gammaproteobacteria</taxon>
        <taxon>Enterobacterales</taxon>
        <taxon>Enterobacteriaceae</taxon>
        <taxon>Enterobacter</taxon>
        <taxon>Enterobacter cloacae complex</taxon>
    </lineage>
</organism>
<protein>
    <recommendedName>
        <fullName evidence="1">Spore coat protein U/FanG domain-containing protein</fullName>
    </recommendedName>
</protein>
<dbReference type="Pfam" id="PF05229">
    <property type="entry name" value="SCPU"/>
    <property type="match status" value="1"/>
</dbReference>
<dbReference type="InterPro" id="IPR053167">
    <property type="entry name" value="Spore_coat_component"/>
</dbReference>
<dbReference type="SMART" id="SM00972">
    <property type="entry name" value="SCPU"/>
    <property type="match status" value="1"/>
</dbReference>